<evidence type="ECO:0000313" key="4">
    <source>
        <dbReference type="Proteomes" id="UP000293854"/>
    </source>
</evidence>
<dbReference type="EMBL" id="CP068073">
    <property type="protein sequence ID" value="QQS81752.1"/>
    <property type="molecule type" value="Genomic_DNA"/>
</dbReference>
<keyword evidence="1" id="KW-1133">Transmembrane helix</keyword>
<evidence type="ECO:0000313" key="2">
    <source>
        <dbReference type="EMBL" id="QQS81752.1"/>
    </source>
</evidence>
<evidence type="ECO:0000256" key="1">
    <source>
        <dbReference type="SAM" id="Phobius"/>
    </source>
</evidence>
<feature type="transmembrane region" description="Helical" evidence="1">
    <location>
        <begin position="35"/>
        <end position="57"/>
    </location>
</feature>
<feature type="transmembrane region" description="Helical" evidence="1">
    <location>
        <begin position="5"/>
        <end position="23"/>
    </location>
</feature>
<feature type="transmembrane region" description="Helical" evidence="1">
    <location>
        <begin position="64"/>
        <end position="83"/>
    </location>
</feature>
<dbReference type="Proteomes" id="UP000293854">
    <property type="component" value="Unassembled WGS sequence"/>
</dbReference>
<evidence type="ECO:0000313" key="5">
    <source>
        <dbReference type="Proteomes" id="UP000595942"/>
    </source>
</evidence>
<dbReference type="Proteomes" id="UP000595942">
    <property type="component" value="Chromosome"/>
</dbReference>
<name>A0A143PDQ3_9STAP</name>
<keyword evidence="1" id="KW-0472">Membrane</keyword>
<reference evidence="3 4" key="1">
    <citation type="submission" date="2018-11" db="EMBL/GenBank/DDBJ databases">
        <title>Genomic profiling of Staphylococcus species from a Poultry farm system in KwaZulu-Natal, South Africa.</title>
        <authorList>
            <person name="Amoako D.G."/>
            <person name="Somboro A.M."/>
            <person name="Abia A.L.K."/>
            <person name="Bester L.A."/>
            <person name="Essack S.Y."/>
        </authorList>
    </citation>
    <scope>NUCLEOTIDE SEQUENCE [LARGE SCALE GENOMIC DNA]</scope>
    <source>
        <strain evidence="3 4">SA11</strain>
    </source>
</reference>
<dbReference type="RefSeq" id="WP_047131463.1">
    <property type="nucleotide sequence ID" value="NZ_CP015114.1"/>
</dbReference>
<dbReference type="EMBL" id="RQTE01000322">
    <property type="protein sequence ID" value="RZI00205.1"/>
    <property type="molecule type" value="Genomic_DNA"/>
</dbReference>
<dbReference type="KEGG" id="scv:A4G25_11065"/>
<accession>A0A143PDQ3</accession>
<dbReference type="OrthoDB" id="2413616at2"/>
<sequence>MSKQLVSRAILYTFIFGALFFFLNRMGSQAPLMHTLLLSIGAALVFGICYIAMFSALTSPARKIKFGIVLPITVILGIVIGQLTGHMKIGVGTGVIIGIIIAFLWDLLSKDRNGDSE</sequence>
<dbReference type="AlphaFoldDB" id="A0A143PDQ3"/>
<reference evidence="2 5" key="2">
    <citation type="submission" date="2021-01" db="EMBL/GenBank/DDBJ databases">
        <title>FDA dAtabase for Regulatory Grade micrObial Sequences (FDA-ARGOS): Supporting development and validation of Infectious Disease Dx tests.</title>
        <authorList>
            <person name="Sproer C."/>
            <person name="Gronow S."/>
            <person name="Severitt S."/>
            <person name="Schroder I."/>
            <person name="Tallon L."/>
            <person name="Sadzewicz L."/>
            <person name="Zhao X."/>
            <person name="Boylan J."/>
            <person name="Ott S."/>
            <person name="Bowen H."/>
            <person name="Vavikolanu K."/>
            <person name="Mehta A."/>
            <person name="Aluvathingal J."/>
            <person name="Nadendla S."/>
            <person name="Lowell S."/>
            <person name="Myers T."/>
            <person name="Yan Y."/>
            <person name="Sichtig H."/>
        </authorList>
    </citation>
    <scope>NUCLEOTIDE SEQUENCE [LARGE SCALE GENOMIC DNA]</scope>
    <source>
        <strain evidence="2 5">FDAARGOS_1148</strain>
    </source>
</reference>
<keyword evidence="5" id="KW-1185">Reference proteome</keyword>
<feature type="transmembrane region" description="Helical" evidence="1">
    <location>
        <begin position="89"/>
        <end position="108"/>
    </location>
</feature>
<protein>
    <submittedName>
        <fullName evidence="3">Uncharacterized protein</fullName>
    </submittedName>
</protein>
<gene>
    <name evidence="3" type="ORF">EIG99_12205</name>
    <name evidence="2" type="ORF">I6J05_07410</name>
</gene>
<proteinExistence type="predicted"/>
<organism evidence="3 4">
    <name type="scientific">Staphylococcus condimenti</name>
    <dbReference type="NCBI Taxonomy" id="70255"/>
    <lineage>
        <taxon>Bacteria</taxon>
        <taxon>Bacillati</taxon>
        <taxon>Bacillota</taxon>
        <taxon>Bacilli</taxon>
        <taxon>Bacillales</taxon>
        <taxon>Staphylococcaceae</taxon>
        <taxon>Staphylococcus</taxon>
    </lineage>
</organism>
<dbReference type="GeneID" id="93725895"/>
<evidence type="ECO:0000313" key="3">
    <source>
        <dbReference type="EMBL" id="RZI00205.1"/>
    </source>
</evidence>
<keyword evidence="1" id="KW-0812">Transmembrane</keyword>